<organism evidence="1 2">
    <name type="scientific">Hortaea werneckii EXF-2000</name>
    <dbReference type="NCBI Taxonomy" id="1157616"/>
    <lineage>
        <taxon>Eukaryota</taxon>
        <taxon>Fungi</taxon>
        <taxon>Dikarya</taxon>
        <taxon>Ascomycota</taxon>
        <taxon>Pezizomycotina</taxon>
        <taxon>Dothideomycetes</taxon>
        <taxon>Dothideomycetidae</taxon>
        <taxon>Mycosphaerellales</taxon>
        <taxon>Teratosphaeriaceae</taxon>
        <taxon>Hortaea</taxon>
    </lineage>
</organism>
<dbReference type="EMBL" id="MUNK01000028">
    <property type="protein sequence ID" value="OTA36721.1"/>
    <property type="molecule type" value="Genomic_DNA"/>
</dbReference>
<gene>
    <name evidence="1" type="ORF">BTJ68_03287</name>
</gene>
<dbReference type="VEuPathDB" id="FungiDB:BTJ68_03287"/>
<dbReference type="InParanoid" id="A0A1Z5TLC7"/>
<name>A0A1Z5TLC7_HORWE</name>
<proteinExistence type="predicted"/>
<dbReference type="AlphaFoldDB" id="A0A1Z5TLC7"/>
<keyword evidence="2" id="KW-1185">Reference proteome</keyword>
<evidence type="ECO:0000313" key="1">
    <source>
        <dbReference type="EMBL" id="OTA36721.1"/>
    </source>
</evidence>
<evidence type="ECO:0000313" key="2">
    <source>
        <dbReference type="Proteomes" id="UP000194280"/>
    </source>
</evidence>
<accession>A0A1Z5TLC7</accession>
<reference evidence="1 2" key="1">
    <citation type="submission" date="2017-01" db="EMBL/GenBank/DDBJ databases">
        <title>The recent genome duplication of the halophilic yeast Hortaea werneckii: insights from long-read sequencing.</title>
        <authorList>
            <person name="Sinha S."/>
            <person name="Flibotte S."/>
            <person name="Neira M."/>
            <person name="Lenassi M."/>
            <person name="Gostincar C."/>
            <person name="Stajich J.E."/>
            <person name="Nislow C.E."/>
        </authorList>
    </citation>
    <scope>NUCLEOTIDE SEQUENCE [LARGE SCALE GENOMIC DNA]</scope>
    <source>
        <strain evidence="1 2">EXF-2000</strain>
    </source>
</reference>
<sequence length="100" mass="11768">MSPLQAWLRVRAQSRQPRRPTCLTNWALVNMNMIKDKGKSMNRSLTRKLSHTKHPAQLEPKATTLMLPNQLRKRDWPKNNTWKLKIEKQIDWIFSTTSSG</sequence>
<comment type="caution">
    <text evidence="1">The sequence shown here is derived from an EMBL/GenBank/DDBJ whole genome shotgun (WGS) entry which is preliminary data.</text>
</comment>
<dbReference type="Proteomes" id="UP000194280">
    <property type="component" value="Unassembled WGS sequence"/>
</dbReference>
<protein>
    <submittedName>
        <fullName evidence="1">Uncharacterized protein</fullName>
    </submittedName>
</protein>